<feature type="region of interest" description="Disordered" evidence="12">
    <location>
        <begin position="990"/>
        <end position="1022"/>
    </location>
</feature>
<feature type="transmembrane region" description="Helical" evidence="13">
    <location>
        <begin position="420"/>
        <end position="438"/>
    </location>
</feature>
<feature type="region of interest" description="Disordered" evidence="12">
    <location>
        <begin position="3610"/>
        <end position="3644"/>
    </location>
</feature>
<keyword evidence="8" id="KW-0460">Magnesium</keyword>
<feature type="transmembrane region" description="Helical" evidence="13">
    <location>
        <begin position="1577"/>
        <end position="1596"/>
    </location>
</feature>
<dbReference type="GO" id="GO:0046872">
    <property type="term" value="F:metal ion binding"/>
    <property type="evidence" value="ECO:0007669"/>
    <property type="project" value="UniProtKB-KW"/>
</dbReference>
<feature type="compositionally biased region" description="Polar residues" evidence="12">
    <location>
        <begin position="3247"/>
        <end position="3259"/>
    </location>
</feature>
<keyword evidence="6" id="KW-0547">Nucleotide-binding</keyword>
<dbReference type="GO" id="GO:0007189">
    <property type="term" value="P:adenylate cyclase-activating G protein-coupled receptor signaling pathway"/>
    <property type="evidence" value="ECO:0007669"/>
    <property type="project" value="TreeGrafter"/>
</dbReference>
<dbReference type="InterPro" id="IPR001054">
    <property type="entry name" value="A/G_cyclase"/>
</dbReference>
<keyword evidence="11" id="KW-0456">Lyase</keyword>
<feature type="compositionally biased region" description="Low complexity" evidence="12">
    <location>
        <begin position="2835"/>
        <end position="2856"/>
    </location>
</feature>
<feature type="region of interest" description="Disordered" evidence="12">
    <location>
        <begin position="2455"/>
        <end position="2478"/>
    </location>
</feature>
<dbReference type="GO" id="GO:0009190">
    <property type="term" value="P:cyclic nucleotide biosynthetic process"/>
    <property type="evidence" value="ECO:0007669"/>
    <property type="project" value="InterPro"/>
</dbReference>
<dbReference type="PANTHER" id="PTHR45627">
    <property type="entry name" value="ADENYLATE CYCLASE TYPE 1"/>
    <property type="match status" value="1"/>
</dbReference>
<keyword evidence="7" id="KW-0067">ATP-binding</keyword>
<feature type="compositionally biased region" description="Polar residues" evidence="12">
    <location>
        <begin position="2780"/>
        <end position="2793"/>
    </location>
</feature>
<dbReference type="GO" id="GO:0004016">
    <property type="term" value="F:adenylate cyclase activity"/>
    <property type="evidence" value="ECO:0007669"/>
    <property type="project" value="UniProtKB-EC"/>
</dbReference>
<dbReference type="InterPro" id="IPR029787">
    <property type="entry name" value="Nucleotide_cyclase"/>
</dbReference>
<evidence type="ECO:0000256" key="10">
    <source>
        <dbReference type="ARBA" id="ARBA00023136"/>
    </source>
</evidence>
<dbReference type="Pfam" id="PF00211">
    <property type="entry name" value="Guanylate_cyc"/>
    <property type="match status" value="1"/>
</dbReference>
<feature type="compositionally biased region" description="Polar residues" evidence="12">
    <location>
        <begin position="1732"/>
        <end position="1763"/>
    </location>
</feature>
<accession>A0A3Q0KN59</accession>
<evidence type="ECO:0000256" key="4">
    <source>
        <dbReference type="ARBA" id="ARBA00022692"/>
    </source>
</evidence>
<feature type="region of interest" description="Disordered" evidence="12">
    <location>
        <begin position="294"/>
        <end position="322"/>
    </location>
</feature>
<feature type="compositionally biased region" description="Low complexity" evidence="12">
    <location>
        <begin position="2794"/>
        <end position="2812"/>
    </location>
</feature>
<feature type="region of interest" description="Disordered" evidence="12">
    <location>
        <begin position="3768"/>
        <end position="3790"/>
    </location>
</feature>
<feature type="transmembrane region" description="Helical" evidence="13">
    <location>
        <begin position="1375"/>
        <end position="1397"/>
    </location>
</feature>
<feature type="transmembrane region" description="Helical" evidence="13">
    <location>
        <begin position="1346"/>
        <end position="1368"/>
    </location>
</feature>
<proteinExistence type="predicted"/>
<evidence type="ECO:0000256" key="5">
    <source>
        <dbReference type="ARBA" id="ARBA00022723"/>
    </source>
</evidence>
<dbReference type="PROSITE" id="PS50125">
    <property type="entry name" value="GUANYLATE_CYCLASE_2"/>
    <property type="match status" value="1"/>
</dbReference>
<dbReference type="GO" id="GO:0005524">
    <property type="term" value="F:ATP binding"/>
    <property type="evidence" value="ECO:0007669"/>
    <property type="project" value="UniProtKB-KW"/>
</dbReference>
<feature type="compositionally biased region" description="Acidic residues" evidence="12">
    <location>
        <begin position="3452"/>
        <end position="3468"/>
    </location>
</feature>
<name>A0A3Q0KN59_SCHMA</name>
<sequence>MPDVQIKTNEPQYENWLVVHSKKEKYPTESPLLDVELPHGLQLSARRGPEVELYDVAGVHLLCPPDIISNNQNSKHVWYGLHWFKSFFNPKHRKTSDDSPVVLSNKSADIKSSSFNDFNSSHLPTKAPPCISSNHNRKTQIHNDLSLSTQHAICQKQSCISTLKDKLLNDWLCLNAANNYCLPPNVYEYYKNYFILKYRQAEINLFISLNLVVCIFLVVSMMTYSNYNTLPPTADSSSIIQHSYAVSSLHLTHVNLIRLTLLISSTVLLLISVLFANLPCISKSSHSIQHIMSNKSSGKASKPLYSKNNSIDTDDQTDSHNSNTQESVDLIVAQKLRRNLRWSHGLSYIACILFILANLPWSKLCQTLSKVHTTPLVVQQFNCSSSHVVYSNDTSNSFIMDQITIVHQNNLFDLENTNHLIDNLWLLIFSIILILGFFDVDSIWSKYWRYGLTIIMSILYFVLFNVNYGLTHFETVIKKSNFINNTDTGTNYIIFVNSSLCPQWIQKATLIQPILWWTDHRGILWRTNLATLCAILCAHLIGQLVAVWTSRHRYRLFLIASYTQAIIFRLHMTESKLHRLSKCLVPAPLADDLVNDFINGHLSWSSPLVIYLRNVTFLSAELVGLSNLSSNLASTFKSNTNINHELICQQFISFINDIYTCFDYLAQNESCYRVRLNANEYLCIAGYPETRVDHARSCIDLGLNMLKIIGEISELSHVQLELRVSVHTGTAYAIVLGRSRLGFDLIGDDVTYVSRLKYAAYRPCRVLTSRSTFNQLPEGFRGEAGPIFGYPNPIIIPTNESIKSNHHNKKTMETYFVQPRTESSNIVDTLNPIDLNGLQSSLSSSTADWSTLTNLDLNSTGTVITRLASVASILCRHVMNKNNSLLDGIDKNNSNTRIHNGRHNILLELPLSFLFHSTLDHHHYQYKQKRQLLHQKHHDEDEESKAIKVNILRILSNKEFDLLDYSDYKHYEPIVTATTTSNMTTTNDQYNSHPLESNSFRHHHHHHQDHDDVRPQLNSEPSSTSELLAMIAVNLAKSLDGDQCNYDVENDNDIANCSNKFVPCQKRAGKLRRNCPSIVMDPPTNTDVNGGYLNLTVGITNSMGTSFATTTATTAPLHPYSSVEANDAIMNDIYNKNSDYHELNLLHNLKPMINKSFLLNTTPSNENQPCWLTLKQSKHHQSSLSSSSSNHSFSSTPLTTVKKYNLIMDCFKRNLHKVSYTSLSLHNTNINTTISNHVTNSMMNDTNNIEDTKLNDPNIMDNNEEHKFCRGNNDNVTGLLNLFCFNCTKQRCQLESGKSVNDKFNVNDSMKNQSSLVDILYFSTIIYIPFLILFGFIHLLVMPRSLLLFVASSFATAYITLQLAILGAFKRFTRFNLLCCTSPTICALFLWLTVIVATVTTSLNMFLCSPINEVNYISEPYSYKDFVNIPYEQYQFHSFNNNLSISSLLINYNFKGNIFLQSSPQSWTSSPSSSSSLLYNMFTNSPMNTITNTSSISSHSNQNHNFNRGYGYHSFFNDHFIIIGCLSMLISTIFTSSALYRINTKKEKLTNLNHNEYMISYDMGIKYMIITPQLTRFLIGTMIFILHIIIILWTVHYNGLFYILQWNYEKHDSNHLFQGTSIQQKLFIPNFVQSLFAQFSFLLLAILLPRSLEYQCRLMHQWKMKSQSTLEKLSLTSSALARLLVSIVPRFVIAKISCPERAIEIYSKSHQNIGLVLINFIVIPSKPLVTQQQKQTSDSSYNSTASATMNNSESKSKTQVNNEEPTEIADRVRLLNRVIHLVDSLALGQQKQTGATLDVPGENTMNERESDNSNTLNKNAKDNEKLFSSLLSSSSSSTPSQTVSSKLNLIKVYAGGTMVGYATGLGTHEESDCQNHHSLKASQTTVNQWSCLIKFIERVIVICDQINQKTKSSSPSSSSCSRQIYVQAALHSGSCIFGFVSSQHPVFTLWGEPLETCRQLLSKHQLNHLGSQHFILATDKLISLIPSNLLDASSTANLHLNANQKTTVENSNLLNQYLFTWCTIDPSNGKIILSTQLQRSAPLVKMPNGRPPFIDRLLHFCTVRSNVTMNTTTAPATETATNTSISSKLPYVESTSESNKQVCSLFNTYDQPVSMISNNAVTNGLILSQASAGVSSQKQNHACDPIKFNQLPTDHHSHHNISRLPTNNNSNDNNILRTTISIVPDQIALNSGNTVPFNPIQDDLPKVLIPTTATIGVQQRLANVIEQTNHRRKSQLIAGANVVVNTPTSQFSNSISSPPPPPPPHQRTYPSNNSNNNMSTELSTHLNTPTSCIMTQSTTVTGTVNMQHINNNERKHNPAPYLLKNSQQKCGIPPSNITYKPCEINREDHKLQTLSPQLEHLSKKNQIHSTTISTTNNNNNNLNAPNPSLLKPVRPSSYWPVPDELLLSSDQIQTNHQNINNSCNNKEKSNRPISAGITKNFDGIILNILNKPLPEQSLSSSSSKNIGSDGQHQHHRPISLSSTDSFLAAERACAYATDGDEDTTTNTTYDTATTTTTTTYNTTMSMNNKNSQNTTCPISNICNSQSIYDWDHVQNAINQLSSIQNNDHNNHDKNISSNKNFYTFNGIDDEDDDDDEVDVRRHAKVNENGTSHHNPLYTDNEYESMAESQSNLSDVVNNSGIIKNANRNSRPGLFATSSQIDPRDRFVYQTPITQQQSLDTNQTKGNPNSDMDISKKLIKDSRLFSVIDPSSTNIIHNFVETNGQLINTNGIHLHSDSHPMQKNILDFPDYQRPSSPGYTHEKQQSTYPTEIGKSDHSVKQHQIISTRNVNHYHSSSPVSGSSSTGHSLASGSRKSDQHHSYCNNGMMMIVKTNVNDSKQSSNSSRSNSQGLQSQSNRLTMIETTSRCVDHIIIPNISDTRRVQINNQCLIDEPMERYDTPYIPHEHIKLNSSSCREPSECPDAEYVGTASLEPLSMAVLTSMTEDGLTSCDGEELTEDDDANDGLESMTDSNVLLQHQDIIENLQHLNNHSSNWLLSSRSGHLVNGNSNNHRVSHSVSTDDVDTNYNVESLDHHLHHQMTDSLLANPDLDARDSELGEDFDYTTPEQIESMHCHPTNNSNGENLNQNNSSSKSNRQMNMNYLIPSNNNLLTNQNFMKHNNTTYNGNLNKNNNNNISSSSNMIRINDNHMLLEAALLSTSTTPSSQFGAAVDSSSNDNYSVNHNHGKQLINNSSSNIDLDDLTSEELFAYHGQIGQKLNNTSVNTNNNEPSYLYNIHQFKTQFTQNDELNNNSHHSQRITSSERDKSTKNISRPSLPEIAPVSLPDFSSHPHPIQMALNRMPWYSSSPSGSRDDKVISTRPFVLPSTVISSIITNKNQHQLIDRMDLSSDYDNLYPNSFQSPNNKYYPDCNLQASNRINNNNKHSSTLQRTTANEITATSSNTSSTAAVVGRPALRKLAKVSRSRTNCPLITPGEESDTMSGYIGDAASSVYDTDDDDDEGDNDDDDDDGGIKNKNTKKITSINVGIPHEVETNRNNKDSSTINHMQLNTPVSMDRNCRLTTTIVTRQCQQSVNNNYANLLQIDERNCLHSVNNNEHASKSTHFSTADIDSSSYSLTVNNSHTSVATGNFHNNNNNLLSVVHTKNSTVNKIDPIYNRSNNDESITDKNHVNFSKNQSNTTSDSNSHDQLNCTIIMEQDFNQHQQSAVANLHRTVSIADSHTSGGRSEYDNVDKSGFQTENNSLLRTSYDYHDQLELTNYSLNYNVTTNEHLISASPSSSPPPPISNLSTTVIEKLNSSLSYTQSMKSLSNKINDTNNGHSRQGNNNTKSSRIPLSFTQQKSLQNHSLFDAQIAAEARQISRQLRVMGWIPVDGEQFTTDANTSENSDRLNDTNEANLLPTSGLHRTHLFLLPESSQINRACSRQPSLRTCRLRYNGTGVGGFGSGIGSETVTTVTSQLDEDDDDERAFDMNNGEYDIDLFHENGINNNGSYNINNESGQFSTRSGFHGDEYIVDGEVPWQYDVEKWTHQNFGHSQLGCLLVRPRSLSATCLNIISSAINNAGFDAPHNDNGDDEELKIQNGCWKFDNANDDEHGLGCNSMEILKAENSVQEINEHSSPRLKRLKKRTEHVRNLLPVNLHRFILPGCISSLSRSSSIGTSSHYTTISDMLFLSLSRKTSYRRHRYQHHHHHHHNHSDQQQYYHHEHDFYVSDVNDDDQSIHRNDQIKQPRMPNSVQDYKYQQKNQKYLLKYSIDNRKWASDPELQLTSTCQVIDHIYH</sequence>
<feature type="region of interest" description="Disordered" evidence="12">
    <location>
        <begin position="3073"/>
        <end position="3095"/>
    </location>
</feature>
<dbReference type="SUPFAM" id="SSF55073">
    <property type="entry name" value="Nucleotide cyclase"/>
    <property type="match status" value="1"/>
</dbReference>
<evidence type="ECO:0000256" key="2">
    <source>
        <dbReference type="ARBA" id="ARBA00004141"/>
    </source>
</evidence>
<dbReference type="Proteomes" id="UP000008854">
    <property type="component" value="Unassembled WGS sequence"/>
</dbReference>
<protein>
    <recommendedName>
        <fullName evidence="3">adenylate cyclase</fullName>
        <ecNumber evidence="3">4.6.1.1</ecNumber>
    </recommendedName>
</protein>
<keyword evidence="5" id="KW-0479">Metal-binding</keyword>
<dbReference type="GO" id="GO:0005886">
    <property type="term" value="C:plasma membrane"/>
    <property type="evidence" value="ECO:0007669"/>
    <property type="project" value="TreeGrafter"/>
</dbReference>
<dbReference type="Gene3D" id="3.30.70.1230">
    <property type="entry name" value="Nucleotide cyclase"/>
    <property type="match status" value="1"/>
</dbReference>
<comment type="subcellular location">
    <subcellularLocation>
        <location evidence="2">Membrane</location>
        <topology evidence="2">Multi-pass membrane protein</topology>
    </subcellularLocation>
</comment>
<comment type="catalytic activity">
    <reaction evidence="1">
        <text>ATP = 3',5'-cyclic AMP + diphosphate</text>
        <dbReference type="Rhea" id="RHEA:15389"/>
        <dbReference type="ChEBI" id="CHEBI:30616"/>
        <dbReference type="ChEBI" id="CHEBI:33019"/>
        <dbReference type="ChEBI" id="CHEBI:58165"/>
        <dbReference type="EC" id="4.6.1.1"/>
    </reaction>
</comment>
<keyword evidence="4 13" id="KW-0812">Transmembrane</keyword>
<evidence type="ECO:0000256" key="13">
    <source>
        <dbReference type="SAM" id="Phobius"/>
    </source>
</evidence>
<evidence type="ECO:0000256" key="3">
    <source>
        <dbReference type="ARBA" id="ARBA00012201"/>
    </source>
</evidence>
<evidence type="ECO:0000256" key="11">
    <source>
        <dbReference type="ARBA" id="ARBA00023239"/>
    </source>
</evidence>
<organism evidence="15 16">
    <name type="scientific">Schistosoma mansoni</name>
    <name type="common">Blood fluke</name>
    <dbReference type="NCBI Taxonomy" id="6183"/>
    <lineage>
        <taxon>Eukaryota</taxon>
        <taxon>Metazoa</taxon>
        <taxon>Spiralia</taxon>
        <taxon>Lophotrochozoa</taxon>
        <taxon>Platyhelminthes</taxon>
        <taxon>Trematoda</taxon>
        <taxon>Digenea</taxon>
        <taxon>Strigeidida</taxon>
        <taxon>Schistosomatoidea</taxon>
        <taxon>Schistosomatidae</taxon>
        <taxon>Schistosoma</taxon>
    </lineage>
</organism>
<dbReference type="PANTHER" id="PTHR45627:SF12">
    <property type="entry name" value="ADENYLATE CYCLASE TYPE 2"/>
    <property type="match status" value="1"/>
</dbReference>
<feature type="transmembrane region" description="Helical" evidence="13">
    <location>
        <begin position="345"/>
        <end position="361"/>
    </location>
</feature>
<feature type="region of interest" description="Disordered" evidence="12">
    <location>
        <begin position="3426"/>
        <end position="3475"/>
    </location>
</feature>
<feature type="transmembrane region" description="Helical" evidence="13">
    <location>
        <begin position="1319"/>
        <end position="1340"/>
    </location>
</feature>
<feature type="region of interest" description="Disordered" evidence="12">
    <location>
        <begin position="3247"/>
        <end position="3280"/>
    </location>
</feature>
<dbReference type="STRING" id="6183.A0A3Q0KN59"/>
<dbReference type="WBParaSite" id="Smp_140040.1">
    <property type="protein sequence ID" value="Smp_140040.1"/>
    <property type="gene ID" value="Smp_140040"/>
</dbReference>
<feature type="region of interest" description="Disordered" evidence="12">
    <location>
        <begin position="1732"/>
        <end position="1766"/>
    </location>
</feature>
<feature type="region of interest" description="Disordered" evidence="12">
    <location>
        <begin position="1792"/>
        <end position="1819"/>
    </location>
</feature>
<evidence type="ECO:0000313" key="16">
    <source>
        <dbReference type="WBParaSite" id="Smp_140040.1"/>
    </source>
</evidence>
<evidence type="ECO:0000256" key="9">
    <source>
        <dbReference type="ARBA" id="ARBA00022989"/>
    </source>
</evidence>
<dbReference type="GO" id="GO:0035556">
    <property type="term" value="P:intracellular signal transduction"/>
    <property type="evidence" value="ECO:0007669"/>
    <property type="project" value="InterPro"/>
</dbReference>
<evidence type="ECO:0000256" key="1">
    <source>
        <dbReference type="ARBA" id="ARBA00001593"/>
    </source>
</evidence>
<feature type="transmembrane region" description="Helical" evidence="13">
    <location>
        <begin position="529"/>
        <end position="548"/>
    </location>
</feature>
<feature type="transmembrane region" description="Helical" evidence="13">
    <location>
        <begin position="203"/>
        <end position="224"/>
    </location>
</feature>
<evidence type="ECO:0000259" key="14">
    <source>
        <dbReference type="PROSITE" id="PS50125"/>
    </source>
</evidence>
<feature type="compositionally biased region" description="Polar residues" evidence="12">
    <location>
        <begin position="3629"/>
        <end position="3644"/>
    </location>
</feature>
<evidence type="ECO:0000256" key="8">
    <source>
        <dbReference type="ARBA" id="ARBA00022842"/>
    </source>
</evidence>
<reference evidence="15" key="1">
    <citation type="journal article" date="2012" name="PLoS Negl. Trop. Dis.">
        <title>A systematically improved high quality genome and transcriptome of the human blood fluke Schistosoma mansoni.</title>
        <authorList>
            <person name="Protasio A.V."/>
            <person name="Tsai I.J."/>
            <person name="Babbage A."/>
            <person name="Nichol S."/>
            <person name="Hunt M."/>
            <person name="Aslett M.A."/>
            <person name="De Silva N."/>
            <person name="Velarde G.S."/>
            <person name="Anderson T.J."/>
            <person name="Clark R.C."/>
            <person name="Davidson C."/>
            <person name="Dillon G.P."/>
            <person name="Holroyd N.E."/>
            <person name="LoVerde P.T."/>
            <person name="Lloyd C."/>
            <person name="McQuillan J."/>
            <person name="Oliveira G."/>
            <person name="Otto T.D."/>
            <person name="Parker-Manuel S.J."/>
            <person name="Quail M.A."/>
            <person name="Wilson R.A."/>
            <person name="Zerlotini A."/>
            <person name="Dunne D.W."/>
            <person name="Berriman M."/>
        </authorList>
    </citation>
    <scope>NUCLEOTIDE SEQUENCE [LARGE SCALE GENOMIC DNA]</scope>
    <source>
        <strain evidence="15">Puerto Rican</strain>
    </source>
</reference>
<feature type="region of interest" description="Disordered" evidence="12">
    <location>
        <begin position="2732"/>
        <end position="2820"/>
    </location>
</feature>
<evidence type="ECO:0000256" key="7">
    <source>
        <dbReference type="ARBA" id="ARBA00022840"/>
    </source>
</evidence>
<reference evidence="16" key="2">
    <citation type="submission" date="2018-12" db="UniProtKB">
        <authorList>
            <consortium name="WormBaseParasite"/>
        </authorList>
    </citation>
    <scope>IDENTIFICATION</scope>
    <source>
        <strain evidence="16">Puerto Rican</strain>
    </source>
</reference>
<keyword evidence="10 13" id="KW-0472">Membrane</keyword>
<dbReference type="InParanoid" id="A0A3Q0KN59"/>
<feature type="compositionally biased region" description="Polar residues" evidence="12">
    <location>
        <begin position="2268"/>
        <end position="2284"/>
    </location>
</feature>
<feature type="transmembrane region" description="Helical" evidence="13">
    <location>
        <begin position="450"/>
        <end position="470"/>
    </location>
</feature>
<evidence type="ECO:0000256" key="6">
    <source>
        <dbReference type="ARBA" id="ARBA00022741"/>
    </source>
</evidence>
<keyword evidence="15" id="KW-1185">Reference proteome</keyword>
<dbReference type="SMART" id="SM00044">
    <property type="entry name" value="CYCc"/>
    <property type="match status" value="1"/>
</dbReference>
<feature type="region of interest" description="Disordered" evidence="12">
    <location>
        <begin position="2248"/>
        <end position="2284"/>
    </location>
</feature>
<feature type="region of interest" description="Disordered" evidence="12">
    <location>
        <begin position="2835"/>
        <end position="2857"/>
    </location>
</feature>
<keyword evidence="9 13" id="KW-1133">Transmembrane helix</keyword>
<dbReference type="CDD" id="cd07302">
    <property type="entry name" value="CHD"/>
    <property type="match status" value="1"/>
</dbReference>
<feature type="transmembrane region" description="Helical" evidence="13">
    <location>
        <begin position="256"/>
        <end position="278"/>
    </location>
</feature>
<feature type="domain" description="Guanylate cyclase" evidence="14">
    <location>
        <begin position="616"/>
        <end position="757"/>
    </location>
</feature>
<feature type="transmembrane region" description="Helical" evidence="13">
    <location>
        <begin position="1520"/>
        <end position="1540"/>
    </location>
</feature>
<evidence type="ECO:0000256" key="12">
    <source>
        <dbReference type="SAM" id="MobiDB-lite"/>
    </source>
</evidence>
<dbReference type="EC" id="4.6.1.1" evidence="3"/>
<feature type="compositionally biased region" description="Low complexity" evidence="12">
    <location>
        <begin position="3077"/>
        <end position="3095"/>
    </location>
</feature>
<evidence type="ECO:0000313" key="15">
    <source>
        <dbReference type="Proteomes" id="UP000008854"/>
    </source>
</evidence>